<proteinExistence type="predicted"/>
<keyword evidence="2" id="KW-1185">Reference proteome</keyword>
<protein>
    <submittedName>
        <fullName evidence="1">Uncharacterized protein</fullName>
    </submittedName>
</protein>
<name>A0A1L7CQG0_9CORY</name>
<reference evidence="1 2" key="1">
    <citation type="submission" date="2014-08" db="EMBL/GenBank/DDBJ databases">
        <title>Complete genome sequence of Corynebacterium frankenforstense ST18(T) (=DSM 45800(T)), isolated from raw cow milk.</title>
        <authorList>
            <person name="Ruckert C."/>
            <person name="Albersmeier A."/>
            <person name="Winkler A."/>
            <person name="Lipski A."/>
            <person name="Kalinowski J."/>
        </authorList>
    </citation>
    <scope>NUCLEOTIDE SEQUENCE [LARGE SCALE GENOMIC DNA]</scope>
    <source>
        <strain evidence="1 2">ST18</strain>
    </source>
</reference>
<dbReference type="KEGG" id="cfk:CFRA_00705"/>
<evidence type="ECO:0000313" key="2">
    <source>
        <dbReference type="Proteomes" id="UP000185434"/>
    </source>
</evidence>
<evidence type="ECO:0000313" key="1">
    <source>
        <dbReference type="EMBL" id="APT88059.1"/>
    </source>
</evidence>
<dbReference type="OrthoDB" id="3255134at2"/>
<dbReference type="AlphaFoldDB" id="A0A1L7CQG0"/>
<gene>
    <name evidence="1" type="ORF">CFRA_00705</name>
</gene>
<dbReference type="Proteomes" id="UP000185434">
    <property type="component" value="Chromosome"/>
</dbReference>
<sequence length="175" mass="19814">MPSGRQAYRIGAALLATTELEAARDVLRPLLLPGQSKLHWRDESPPRRDQISRQVAATGSMLTIVTHWSEVPAKEERSRRKCLERLYYELASMDVQDVSLECRQQAQDAKDIRHIVALQARNQAKNLRLSHLRGKDEPLLWIPDAVLGALNAAQLGEPKFWDQVRDTVVLDITTS</sequence>
<accession>A0A1L7CQG0</accession>
<organism evidence="1 2">
    <name type="scientific">Corynebacterium frankenforstense DSM 45800</name>
    <dbReference type="NCBI Taxonomy" id="1437875"/>
    <lineage>
        <taxon>Bacteria</taxon>
        <taxon>Bacillati</taxon>
        <taxon>Actinomycetota</taxon>
        <taxon>Actinomycetes</taxon>
        <taxon>Mycobacteriales</taxon>
        <taxon>Corynebacteriaceae</taxon>
        <taxon>Corynebacterium</taxon>
    </lineage>
</organism>
<dbReference type="EMBL" id="CP009247">
    <property type="protein sequence ID" value="APT88059.1"/>
    <property type="molecule type" value="Genomic_DNA"/>
</dbReference>
<dbReference type="STRING" id="1437875.CFRA_00705"/>